<dbReference type="RefSeq" id="WP_143108699.1">
    <property type="nucleotide sequence ID" value="NZ_MIQH01000510.1"/>
</dbReference>
<accession>A0A1J8P6L8</accession>
<reference evidence="3" key="1">
    <citation type="submission" date="2016-09" db="EMBL/GenBank/DDBJ databases">
        <title>Genome Sequence of Bathymodiolus thermophilus sulfur-oxidizing gill endosymbiont.</title>
        <authorList>
            <person name="Ponnudurai R."/>
            <person name="Kleiner M."/>
            <person name="Sayavedra L."/>
            <person name="Thuermer A."/>
            <person name="Felbeck H."/>
            <person name="Schlueter R."/>
            <person name="Schweder T."/>
            <person name="Markert S."/>
        </authorList>
    </citation>
    <scope>NUCLEOTIDE SEQUENCE [LARGE SCALE GENOMIC DNA]</scope>
    <source>
        <strain evidence="3">BAT/CrabSpa'14</strain>
    </source>
</reference>
<feature type="non-terminal residue" evidence="2">
    <location>
        <position position="64"/>
    </location>
</feature>
<name>A0A1J8P6L8_9GAMM</name>
<evidence type="ECO:0000313" key="3">
    <source>
        <dbReference type="Proteomes" id="UP000182798"/>
    </source>
</evidence>
<dbReference type="AlphaFoldDB" id="A0A1J8P6L8"/>
<dbReference type="Proteomes" id="UP000182798">
    <property type="component" value="Unassembled WGS sequence"/>
</dbReference>
<evidence type="ECO:0000313" key="2">
    <source>
        <dbReference type="EMBL" id="OJA03547.1"/>
    </source>
</evidence>
<feature type="region of interest" description="Disordered" evidence="1">
    <location>
        <begin position="12"/>
        <end position="31"/>
    </location>
</feature>
<organism evidence="2 3">
    <name type="scientific">Bathymodiolus thermophilus thioautotrophic gill symbiont</name>
    <dbReference type="NCBI Taxonomy" id="2360"/>
    <lineage>
        <taxon>Bacteria</taxon>
        <taxon>Pseudomonadati</taxon>
        <taxon>Pseudomonadota</taxon>
        <taxon>Gammaproteobacteria</taxon>
        <taxon>sulfur-oxidizing symbionts</taxon>
    </lineage>
</organism>
<gene>
    <name evidence="2" type="ORF">BGC33_04620</name>
</gene>
<dbReference type="EMBL" id="MIQH01000510">
    <property type="protein sequence ID" value="OJA03547.1"/>
    <property type="molecule type" value="Genomic_DNA"/>
</dbReference>
<proteinExistence type="predicted"/>
<feature type="region of interest" description="Disordered" evidence="1">
    <location>
        <begin position="36"/>
        <end position="64"/>
    </location>
</feature>
<sequence length="64" mass="7130">MVSTTTLLEEALSQASPEYEENVPPKNPDLKLLPDIRLISQPLKTPNPTTPNQPNQFSNNNTQN</sequence>
<feature type="compositionally biased region" description="Low complexity" evidence="1">
    <location>
        <begin position="46"/>
        <end position="64"/>
    </location>
</feature>
<comment type="caution">
    <text evidence="2">The sequence shown here is derived from an EMBL/GenBank/DDBJ whole genome shotgun (WGS) entry which is preliminary data.</text>
</comment>
<protein>
    <submittedName>
        <fullName evidence="2">Uncharacterized protein</fullName>
    </submittedName>
</protein>
<evidence type="ECO:0000256" key="1">
    <source>
        <dbReference type="SAM" id="MobiDB-lite"/>
    </source>
</evidence>